<proteinExistence type="predicted"/>
<protein>
    <submittedName>
        <fullName evidence="8">G_PROTEIN_RECEP_F1_2 domain-containing protein</fullName>
    </submittedName>
</protein>
<keyword evidence="2 5" id="KW-0812">Transmembrane</keyword>
<dbReference type="GO" id="GO:0004930">
    <property type="term" value="F:G protein-coupled receptor activity"/>
    <property type="evidence" value="ECO:0007669"/>
    <property type="project" value="InterPro"/>
</dbReference>
<dbReference type="InterPro" id="IPR047130">
    <property type="entry name" value="7TM_GPCR_Srsx_nematod"/>
</dbReference>
<feature type="transmembrane region" description="Helical" evidence="5">
    <location>
        <begin position="113"/>
        <end position="132"/>
    </location>
</feature>
<evidence type="ECO:0000256" key="2">
    <source>
        <dbReference type="ARBA" id="ARBA00022692"/>
    </source>
</evidence>
<evidence type="ECO:0000313" key="7">
    <source>
        <dbReference type="Proteomes" id="UP000095287"/>
    </source>
</evidence>
<feature type="transmembrane region" description="Helical" evidence="5">
    <location>
        <begin position="70"/>
        <end position="93"/>
    </location>
</feature>
<dbReference type="InterPro" id="IPR000276">
    <property type="entry name" value="GPCR_Rhodpsn"/>
</dbReference>
<dbReference type="InterPro" id="IPR019424">
    <property type="entry name" value="7TM_GPCR_Srsx"/>
</dbReference>
<feature type="domain" description="G-protein coupled receptors family 1 profile" evidence="6">
    <location>
        <begin position="11"/>
        <end position="247"/>
    </location>
</feature>
<organism evidence="7 8">
    <name type="scientific">Steinernema glaseri</name>
    <dbReference type="NCBI Taxonomy" id="37863"/>
    <lineage>
        <taxon>Eukaryota</taxon>
        <taxon>Metazoa</taxon>
        <taxon>Ecdysozoa</taxon>
        <taxon>Nematoda</taxon>
        <taxon>Chromadorea</taxon>
        <taxon>Rhabditida</taxon>
        <taxon>Tylenchina</taxon>
        <taxon>Panagrolaimomorpha</taxon>
        <taxon>Strongyloidoidea</taxon>
        <taxon>Steinernematidae</taxon>
        <taxon>Steinernema</taxon>
    </lineage>
</organism>
<dbReference type="GO" id="GO:0016020">
    <property type="term" value="C:membrane"/>
    <property type="evidence" value="ECO:0007669"/>
    <property type="project" value="UniProtKB-SubCell"/>
</dbReference>
<comment type="subcellular location">
    <subcellularLocation>
        <location evidence="1">Membrane</location>
    </subcellularLocation>
</comment>
<dbReference type="WBParaSite" id="L893_g1120.t1">
    <property type="protein sequence ID" value="L893_g1120.t1"/>
    <property type="gene ID" value="L893_g1120"/>
</dbReference>
<evidence type="ECO:0000256" key="3">
    <source>
        <dbReference type="ARBA" id="ARBA00022989"/>
    </source>
</evidence>
<evidence type="ECO:0000259" key="6">
    <source>
        <dbReference type="PROSITE" id="PS50262"/>
    </source>
</evidence>
<keyword evidence="4 5" id="KW-0472">Membrane</keyword>
<dbReference type="SUPFAM" id="SSF81321">
    <property type="entry name" value="Family A G protein-coupled receptor-like"/>
    <property type="match status" value="1"/>
</dbReference>
<evidence type="ECO:0000256" key="4">
    <source>
        <dbReference type="ARBA" id="ARBA00023136"/>
    </source>
</evidence>
<accession>A0A1I7Y001</accession>
<keyword evidence="3 5" id="KW-1133">Transmembrane helix</keyword>
<evidence type="ECO:0000256" key="5">
    <source>
        <dbReference type="SAM" id="Phobius"/>
    </source>
</evidence>
<dbReference type="InterPro" id="IPR017452">
    <property type="entry name" value="GPCR_Rhodpsn_7TM"/>
</dbReference>
<sequence>MMVILIVGIFGNINIIMATVRKKHLKTKIHLMICTMSVMNTISICFEVISAIRMFLHIESMPRSSCFKFIWVYLVVFVSELIVGFAVALDRLVAVLYPMSYDKVSSYASIPRILFISFLVGAGPVIASVFYLDDEVLPVCNPPIVFPWEVYTYWNALIIIISLAILVTYTVVLRGMHRLEKVQINLRQLRITRILKLSVLTLACTKFSAVVITMVIPFVFSEPLRDMIATFCVLAVSIEYGINYWLLLIRKDDTYRRAFLEQLGYRKVAPKEAWVNESQVRQQSGATKTDERLG</sequence>
<name>A0A1I7Y001_9BILA</name>
<dbReference type="SMART" id="SM01381">
    <property type="entry name" value="7TM_GPCR_Srsx"/>
    <property type="match status" value="1"/>
</dbReference>
<dbReference type="Pfam" id="PF10320">
    <property type="entry name" value="7TM_GPCR_Srsx"/>
    <property type="match status" value="1"/>
</dbReference>
<dbReference type="Proteomes" id="UP000095287">
    <property type="component" value="Unplaced"/>
</dbReference>
<feature type="transmembrane region" description="Helical" evidence="5">
    <location>
        <begin position="227"/>
        <end position="247"/>
    </location>
</feature>
<feature type="transmembrane region" description="Helical" evidence="5">
    <location>
        <begin position="31"/>
        <end position="58"/>
    </location>
</feature>
<dbReference type="PANTHER" id="PTHR23360">
    <property type="entry name" value="G-PROTEIN COUPLED RECEPTORS FAMILY 1 PROFILE DOMAIN-CONTAINING PROTEIN-RELATED"/>
    <property type="match status" value="1"/>
</dbReference>
<feature type="transmembrane region" description="Helical" evidence="5">
    <location>
        <begin position="194"/>
        <end position="221"/>
    </location>
</feature>
<keyword evidence="7" id="KW-1185">Reference proteome</keyword>
<dbReference type="PROSITE" id="PS50262">
    <property type="entry name" value="G_PROTEIN_RECEP_F1_2"/>
    <property type="match status" value="1"/>
</dbReference>
<feature type="transmembrane region" description="Helical" evidence="5">
    <location>
        <begin position="152"/>
        <end position="173"/>
    </location>
</feature>
<dbReference type="PANTHER" id="PTHR23360:SF37">
    <property type="entry name" value="G-PROTEIN COUPLED RECEPTORS FAMILY 1 PROFILE DOMAIN-CONTAINING PROTEIN"/>
    <property type="match status" value="1"/>
</dbReference>
<reference evidence="8" key="1">
    <citation type="submission" date="2016-11" db="UniProtKB">
        <authorList>
            <consortium name="WormBaseParasite"/>
        </authorList>
    </citation>
    <scope>IDENTIFICATION</scope>
</reference>
<dbReference type="Gene3D" id="1.20.1070.10">
    <property type="entry name" value="Rhodopsin 7-helix transmembrane proteins"/>
    <property type="match status" value="1"/>
</dbReference>
<dbReference type="AlphaFoldDB" id="A0A1I7Y001"/>
<evidence type="ECO:0000313" key="8">
    <source>
        <dbReference type="WBParaSite" id="L893_g1120.t1"/>
    </source>
</evidence>
<evidence type="ECO:0000256" key="1">
    <source>
        <dbReference type="ARBA" id="ARBA00004370"/>
    </source>
</evidence>